<evidence type="ECO:0000256" key="1">
    <source>
        <dbReference type="ARBA" id="ARBA00005254"/>
    </source>
</evidence>
<dbReference type="CDD" id="cd06558">
    <property type="entry name" value="crotonase-like"/>
    <property type="match status" value="1"/>
</dbReference>
<name>A0A6J4I023_9PROT</name>
<comment type="similarity">
    <text evidence="1">Belongs to the enoyl-CoA hydratase/isomerase family.</text>
</comment>
<dbReference type="EMBL" id="CADCTD010000056">
    <property type="protein sequence ID" value="CAA9238538.1"/>
    <property type="molecule type" value="Genomic_DNA"/>
</dbReference>
<gene>
    <name evidence="4" type="ORF">AVDCRST_MAG27-1302</name>
</gene>
<dbReference type="Pfam" id="PF00378">
    <property type="entry name" value="ECH_1"/>
    <property type="match status" value="1"/>
</dbReference>
<evidence type="ECO:0000256" key="2">
    <source>
        <dbReference type="ARBA" id="ARBA00023098"/>
    </source>
</evidence>
<accession>A0A6J4I023</accession>
<keyword evidence="3 4" id="KW-0456">Lyase</keyword>
<dbReference type="InterPro" id="IPR029045">
    <property type="entry name" value="ClpP/crotonase-like_dom_sf"/>
</dbReference>
<dbReference type="GO" id="GO:0006635">
    <property type="term" value="P:fatty acid beta-oxidation"/>
    <property type="evidence" value="ECO:0007669"/>
    <property type="project" value="UniProtKB-UniPathway"/>
</dbReference>
<dbReference type="UniPathway" id="UPA00659"/>
<sequence length="256" mass="27050">MTEVTYELRDRTAWIGLDRPQKRNAIDDALLRALEAATRRAQGEARAMVLFGHGPCFCAGLDLAEHRAREPAEVFHHSRAWHAAFSVIRRGPIPAIAALHGATVGGGLELAAACHIRIADASAFFALPEGSRGIYVGGGASVNVARLLGAARMMDMMLTGRVLSAAEAERFGLAQYLVDAGEAQAKAAELAARVVDMAPLTVLGVLQALPRIQDMSEEDGLFVESMMAALAQTGPEAAARLQDFVAKRGAKVAGPA</sequence>
<dbReference type="PANTHER" id="PTHR11941">
    <property type="entry name" value="ENOYL-COA HYDRATASE-RELATED"/>
    <property type="match status" value="1"/>
</dbReference>
<dbReference type="GO" id="GO:0004300">
    <property type="term" value="F:enoyl-CoA hydratase activity"/>
    <property type="evidence" value="ECO:0007669"/>
    <property type="project" value="UniProtKB-EC"/>
</dbReference>
<dbReference type="Gene3D" id="3.90.226.10">
    <property type="entry name" value="2-enoyl-CoA Hydratase, Chain A, domain 1"/>
    <property type="match status" value="1"/>
</dbReference>
<dbReference type="InterPro" id="IPR014748">
    <property type="entry name" value="Enoyl-CoA_hydra_C"/>
</dbReference>
<dbReference type="NCBIfam" id="NF006013">
    <property type="entry name" value="PRK08150.1"/>
    <property type="match status" value="1"/>
</dbReference>
<evidence type="ECO:0000313" key="4">
    <source>
        <dbReference type="EMBL" id="CAA9238538.1"/>
    </source>
</evidence>
<organism evidence="4">
    <name type="scientific">uncultured Craurococcus sp</name>
    <dbReference type="NCBI Taxonomy" id="1135998"/>
    <lineage>
        <taxon>Bacteria</taxon>
        <taxon>Pseudomonadati</taxon>
        <taxon>Pseudomonadota</taxon>
        <taxon>Alphaproteobacteria</taxon>
        <taxon>Acetobacterales</taxon>
        <taxon>Acetobacteraceae</taxon>
        <taxon>Craurococcus</taxon>
        <taxon>environmental samples</taxon>
    </lineage>
</organism>
<protein>
    <submittedName>
        <fullName evidence="4">Enoyl-CoA hydratase</fullName>
        <ecNumber evidence="4">4.2.1.17</ecNumber>
    </submittedName>
</protein>
<evidence type="ECO:0000256" key="3">
    <source>
        <dbReference type="ARBA" id="ARBA00023239"/>
    </source>
</evidence>
<dbReference type="Gene3D" id="1.10.12.10">
    <property type="entry name" value="Lyase 2-enoyl-coa Hydratase, Chain A, domain 2"/>
    <property type="match status" value="1"/>
</dbReference>
<keyword evidence="2" id="KW-0443">Lipid metabolism</keyword>
<dbReference type="PANTHER" id="PTHR11941:SF169">
    <property type="entry name" value="(7AS)-7A-METHYL-1,5-DIOXO-2,3,5,6,7,7A-HEXAHYDRO-1H-INDENE-CARBOXYL-COA HYDROLASE"/>
    <property type="match status" value="1"/>
</dbReference>
<proteinExistence type="inferred from homology"/>
<dbReference type="InterPro" id="IPR001753">
    <property type="entry name" value="Enoyl-CoA_hydra/iso"/>
</dbReference>
<dbReference type="SUPFAM" id="SSF52096">
    <property type="entry name" value="ClpP/crotonase"/>
    <property type="match status" value="1"/>
</dbReference>
<reference evidence="4" key="1">
    <citation type="submission" date="2020-02" db="EMBL/GenBank/DDBJ databases">
        <authorList>
            <person name="Meier V. D."/>
        </authorList>
    </citation>
    <scope>NUCLEOTIDE SEQUENCE</scope>
    <source>
        <strain evidence="4">AVDCRST_MAG27</strain>
    </source>
</reference>
<dbReference type="AlphaFoldDB" id="A0A6J4I023"/>
<dbReference type="EC" id="4.2.1.17" evidence="4"/>